<organism evidence="2 3">
    <name type="scientific">Photobacterium angustum</name>
    <dbReference type="NCBI Taxonomy" id="661"/>
    <lineage>
        <taxon>Bacteria</taxon>
        <taxon>Pseudomonadati</taxon>
        <taxon>Pseudomonadota</taxon>
        <taxon>Gammaproteobacteria</taxon>
        <taxon>Vibrionales</taxon>
        <taxon>Vibrionaceae</taxon>
        <taxon>Photobacterium</taxon>
    </lineage>
</organism>
<dbReference type="RefSeq" id="WP_105061496.1">
    <property type="nucleotide sequence ID" value="NZ_MSCJ01000003.1"/>
</dbReference>
<dbReference type="EMBL" id="MSCJ01000003">
    <property type="protein sequence ID" value="PQJ61596.1"/>
    <property type="molecule type" value="Genomic_DNA"/>
</dbReference>
<reference evidence="2 3" key="1">
    <citation type="submission" date="2016-12" db="EMBL/GenBank/DDBJ databases">
        <title>Diversity of luminous bacteria.</title>
        <authorList>
            <person name="Yoshizawa S."/>
            <person name="Kogure K."/>
        </authorList>
    </citation>
    <scope>NUCLEOTIDE SEQUENCE [LARGE SCALE GENOMIC DNA]</scope>
    <source>
        <strain evidence="2 3">LC1-200</strain>
    </source>
</reference>
<evidence type="ECO:0000313" key="2">
    <source>
        <dbReference type="EMBL" id="PQJ61596.1"/>
    </source>
</evidence>
<dbReference type="OrthoDB" id="9965548at2"/>
<dbReference type="Proteomes" id="UP000238730">
    <property type="component" value="Unassembled WGS sequence"/>
</dbReference>
<comment type="caution">
    <text evidence="2">The sequence shown here is derived from an EMBL/GenBank/DDBJ whole genome shotgun (WGS) entry which is preliminary data.</text>
</comment>
<keyword evidence="1" id="KW-0732">Signal</keyword>
<dbReference type="AlphaFoldDB" id="A0A2S7VHC5"/>
<feature type="signal peptide" evidence="1">
    <location>
        <begin position="1"/>
        <end position="19"/>
    </location>
</feature>
<accession>A0A2S7VHC5</accession>
<proteinExistence type="predicted"/>
<feature type="chain" id="PRO_5015764494" evidence="1">
    <location>
        <begin position="20"/>
        <end position="260"/>
    </location>
</feature>
<evidence type="ECO:0000256" key="1">
    <source>
        <dbReference type="SAM" id="SignalP"/>
    </source>
</evidence>
<protein>
    <submittedName>
        <fullName evidence="2">Uncharacterized protein</fullName>
    </submittedName>
</protein>
<sequence>MYIYSIILLCLLVSSSVQSCILRYQNEFAISLESPVNLSTNNKKIIIKNKKNIYQFNESKTLKLIDKTNDILISSEYISQVNSSDLNTQLEKFIAHQDDISFVGSVENNDMIYLVGHNGIQNTLFEFNKSDLIDFDNANRFVNVTTYDILTPSYDGVGALVSDLAINPLNNTLYVSSFIPINKSNKQEYINYVAPIHLDYIHFRRDIGMYFEAKDIQKENKNQKIESIAVLPIEGDITGLYLSMTDNKGSSRILKYQLLD</sequence>
<name>A0A2S7VHC5_PHOAN</name>
<evidence type="ECO:0000313" key="3">
    <source>
        <dbReference type="Proteomes" id="UP000238730"/>
    </source>
</evidence>
<gene>
    <name evidence="2" type="ORF">BTO08_14940</name>
</gene>